<reference evidence="2 3" key="1">
    <citation type="journal article" date="2014" name="PLoS Genet.">
        <title>Phylogenetically driven sequencing of extremely halophilic archaea reveals strategies for static and dynamic osmo-response.</title>
        <authorList>
            <person name="Becker E.A."/>
            <person name="Seitzer P.M."/>
            <person name="Tritt A."/>
            <person name="Larsen D."/>
            <person name="Krusor M."/>
            <person name="Yao A.I."/>
            <person name="Wu D."/>
            <person name="Madern D."/>
            <person name="Eisen J.A."/>
            <person name="Darling A.E."/>
            <person name="Facciotti M.T."/>
        </authorList>
    </citation>
    <scope>NUCLEOTIDE SEQUENCE [LARGE SCALE GENOMIC DNA]</scope>
    <source>
        <strain evidence="2 3">JCM 13563</strain>
    </source>
</reference>
<gene>
    <name evidence="2" type="ORF">C476_10152</name>
</gene>
<evidence type="ECO:0000256" key="1">
    <source>
        <dbReference type="SAM" id="MobiDB-lite"/>
    </source>
</evidence>
<evidence type="ECO:0000313" key="2">
    <source>
        <dbReference type="EMBL" id="ELZ20675.1"/>
    </source>
</evidence>
<keyword evidence="3" id="KW-1185">Reference proteome</keyword>
<proteinExistence type="predicted"/>
<sequence>MSLYSKESDGFETDSLRDTQFRFPDRTAIEANDETHSFFRSEPLQRPMTRKPRRTSDSATWNRQFSHANSTVTGGC</sequence>
<dbReference type="AlphaFoldDB" id="M0CBR5"/>
<dbReference type="STRING" id="1230457.C476_10152"/>
<accession>M0CBR5</accession>
<name>M0CBR5_9EURY</name>
<feature type="compositionally biased region" description="Polar residues" evidence="1">
    <location>
        <begin position="57"/>
        <end position="76"/>
    </location>
</feature>
<comment type="caution">
    <text evidence="2">The sequence shown here is derived from an EMBL/GenBank/DDBJ whole genome shotgun (WGS) entry which is preliminary data.</text>
</comment>
<evidence type="ECO:0000313" key="3">
    <source>
        <dbReference type="Proteomes" id="UP000011615"/>
    </source>
</evidence>
<organism evidence="2 3">
    <name type="scientific">Natrinema limicola JCM 13563</name>
    <dbReference type="NCBI Taxonomy" id="1230457"/>
    <lineage>
        <taxon>Archaea</taxon>
        <taxon>Methanobacteriati</taxon>
        <taxon>Methanobacteriota</taxon>
        <taxon>Stenosarchaea group</taxon>
        <taxon>Halobacteria</taxon>
        <taxon>Halobacteriales</taxon>
        <taxon>Natrialbaceae</taxon>
        <taxon>Natrinema</taxon>
    </lineage>
</organism>
<dbReference type="Proteomes" id="UP000011615">
    <property type="component" value="Unassembled WGS sequence"/>
</dbReference>
<feature type="region of interest" description="Disordered" evidence="1">
    <location>
        <begin position="35"/>
        <end position="76"/>
    </location>
</feature>
<dbReference type="EMBL" id="AOIT01000036">
    <property type="protein sequence ID" value="ELZ20675.1"/>
    <property type="molecule type" value="Genomic_DNA"/>
</dbReference>
<protein>
    <submittedName>
        <fullName evidence="2">Uncharacterized protein</fullName>
    </submittedName>
</protein>